<gene>
    <name evidence="2" type="ORF">QCN29_15635</name>
</gene>
<feature type="compositionally biased region" description="Pro residues" evidence="1">
    <location>
        <begin position="175"/>
        <end position="184"/>
    </location>
</feature>
<keyword evidence="3" id="KW-1185">Reference proteome</keyword>
<feature type="compositionally biased region" description="Low complexity" evidence="1">
    <location>
        <begin position="159"/>
        <end position="171"/>
    </location>
</feature>
<name>A0ABT6HPD9_9ACTN</name>
<evidence type="ECO:0000313" key="2">
    <source>
        <dbReference type="EMBL" id="MDH2390196.1"/>
    </source>
</evidence>
<accession>A0ABT6HPD9</accession>
<sequence length="251" mass="26009">MTVQDFRPTHVIPQGGLPSFEMPDVSRTSAPLDPLLPVQLLDRRGDWGQVLCANGWSTWVDARLLVSVPRDPPPPGLPLARTADPRPLLARVEETLRQYRGAVLDLAEGRTDGEGFRGRTRGLRVGAVVDGESVWLYDAEHERWVYGDGAALTAFAASEPPAAAEPEAPGAGAPGPGPEAPGPGPEAAGPGPEAPGPGPETRPSGPDARAPEAPAPAAPGEKSGTPARSPEGHEPTRVVSRDGRPDGGGSE</sequence>
<feature type="region of interest" description="Disordered" evidence="1">
    <location>
        <begin position="159"/>
        <end position="251"/>
    </location>
</feature>
<evidence type="ECO:0000256" key="1">
    <source>
        <dbReference type="SAM" id="MobiDB-lite"/>
    </source>
</evidence>
<reference evidence="2 3" key="1">
    <citation type="submission" date="2023-04" db="EMBL/GenBank/DDBJ databases">
        <title>Streptomyces chengmaiensis sp. nov. isolated from the stem of mangrove plant in Hainan.</title>
        <authorList>
            <person name="Huang X."/>
            <person name="Zhou S."/>
            <person name="Chu X."/>
            <person name="Xie Y."/>
            <person name="Lin Y."/>
        </authorList>
    </citation>
    <scope>NUCLEOTIDE SEQUENCE [LARGE SCALE GENOMIC DNA]</scope>
    <source>
        <strain evidence="2 3">HNM0663</strain>
    </source>
</reference>
<comment type="caution">
    <text evidence="2">The sequence shown here is derived from an EMBL/GenBank/DDBJ whole genome shotgun (WGS) entry which is preliminary data.</text>
</comment>
<organism evidence="2 3">
    <name type="scientific">Streptomyces chengmaiensis</name>
    <dbReference type="NCBI Taxonomy" id="3040919"/>
    <lineage>
        <taxon>Bacteria</taxon>
        <taxon>Bacillati</taxon>
        <taxon>Actinomycetota</taxon>
        <taxon>Actinomycetes</taxon>
        <taxon>Kitasatosporales</taxon>
        <taxon>Streptomycetaceae</taxon>
        <taxon>Streptomyces</taxon>
    </lineage>
</organism>
<feature type="compositionally biased region" description="Basic and acidic residues" evidence="1">
    <location>
        <begin position="230"/>
        <end position="245"/>
    </location>
</feature>
<proteinExistence type="predicted"/>
<evidence type="ECO:0000313" key="3">
    <source>
        <dbReference type="Proteomes" id="UP001223144"/>
    </source>
</evidence>
<protein>
    <submittedName>
        <fullName evidence="2">Uncharacterized protein</fullName>
    </submittedName>
</protein>
<dbReference type="EMBL" id="JARWBG010000016">
    <property type="protein sequence ID" value="MDH2390196.1"/>
    <property type="molecule type" value="Genomic_DNA"/>
</dbReference>
<dbReference type="RefSeq" id="WP_279928660.1">
    <property type="nucleotide sequence ID" value="NZ_JARWBG010000016.1"/>
</dbReference>
<dbReference type="Proteomes" id="UP001223144">
    <property type="component" value="Unassembled WGS sequence"/>
</dbReference>